<feature type="transmembrane region" description="Helical" evidence="1">
    <location>
        <begin position="314"/>
        <end position="334"/>
    </location>
</feature>
<feature type="transmembrane region" description="Helical" evidence="1">
    <location>
        <begin position="158"/>
        <end position="178"/>
    </location>
</feature>
<dbReference type="Proteomes" id="UP001165060">
    <property type="component" value="Unassembled WGS sequence"/>
</dbReference>
<evidence type="ECO:0000313" key="3">
    <source>
        <dbReference type="Proteomes" id="UP001165060"/>
    </source>
</evidence>
<feature type="transmembrane region" description="Helical" evidence="1">
    <location>
        <begin position="346"/>
        <end position="372"/>
    </location>
</feature>
<comment type="caution">
    <text evidence="2">The sequence shown here is derived from an EMBL/GenBank/DDBJ whole genome shotgun (WGS) entry which is preliminary data.</text>
</comment>
<gene>
    <name evidence="2" type="ORF">TeGR_g10419</name>
</gene>
<keyword evidence="1" id="KW-1133">Transmembrane helix</keyword>
<evidence type="ECO:0000256" key="1">
    <source>
        <dbReference type="SAM" id="Phobius"/>
    </source>
</evidence>
<proteinExistence type="predicted"/>
<protein>
    <recommendedName>
        <fullName evidence="4">Odorant receptor</fullName>
    </recommendedName>
</protein>
<evidence type="ECO:0000313" key="2">
    <source>
        <dbReference type="EMBL" id="GMI52856.1"/>
    </source>
</evidence>
<sequence length="590" mass="66366">MLDQRSRGYLEQDDILLAVYYCGFRPTNTETAPILQMVEEVGPNKPSLVEQTLDKFFTEHAVTLEFLRSVQTRWAEHDLPYHPGFDHMSSRRYFIMKCLWSLVPYYNMRKMDTFIGNYSVSEKPTFNITKKLVGGGHTFIMACFYIGLILIAAGATQVVGILELASVSIMLFFFGIAAQSGRETNFWSRTGFLLRHSFYWRKFVLDHCYFPSFRCDGSAVFSSLINSSGGGADWKVSMNFITEQEQWYNENVADHDGKAVQEKREDGGSIASSRSQNFQKTAEAAAKRSEADKMDREAHYAKQYDVTKFTPNKVVPYVMALGRCTLPFAIRAVIKDDLSKNNWADNVVTTLCTSCTLLAGIFYVLVVLSTALNSARALERFVRSLHALIALDEQDRLGRRKQAFLSTVEDCQAYNHIFWAAQSFVYFESRFHLGAVDCLLFVSLIAAVVLVCTSYLNLEPAEWNITLLVDGFIALLSSTYVLSKFVSMHTIMSKDVPRALLSQRAFVDRMLLRAKGRGDEAAATELSAARQMISDCMIRCESVPVLKVWGIVVLKKENIAKIAAVVGASFVSAALRSGLNEEDLEQAVQR</sequence>
<reference evidence="2 3" key="1">
    <citation type="journal article" date="2023" name="Commun. Biol.">
        <title>Genome analysis of Parmales, the sister group of diatoms, reveals the evolutionary specialization of diatoms from phago-mixotrophs to photoautotrophs.</title>
        <authorList>
            <person name="Ban H."/>
            <person name="Sato S."/>
            <person name="Yoshikawa S."/>
            <person name="Yamada K."/>
            <person name="Nakamura Y."/>
            <person name="Ichinomiya M."/>
            <person name="Sato N."/>
            <person name="Blanc-Mathieu R."/>
            <person name="Endo H."/>
            <person name="Kuwata A."/>
            <person name="Ogata H."/>
        </authorList>
    </citation>
    <scope>NUCLEOTIDE SEQUENCE [LARGE SCALE GENOMIC DNA]</scope>
</reference>
<keyword evidence="1" id="KW-0812">Transmembrane</keyword>
<evidence type="ECO:0008006" key="4">
    <source>
        <dbReference type="Google" id="ProtNLM"/>
    </source>
</evidence>
<accession>A0ABQ6NBY2</accession>
<organism evidence="2 3">
    <name type="scientific">Tetraparma gracilis</name>
    <dbReference type="NCBI Taxonomy" id="2962635"/>
    <lineage>
        <taxon>Eukaryota</taxon>
        <taxon>Sar</taxon>
        <taxon>Stramenopiles</taxon>
        <taxon>Ochrophyta</taxon>
        <taxon>Bolidophyceae</taxon>
        <taxon>Parmales</taxon>
        <taxon>Triparmaceae</taxon>
        <taxon>Tetraparma</taxon>
    </lineage>
</organism>
<feature type="transmembrane region" description="Helical" evidence="1">
    <location>
        <begin position="132"/>
        <end position="152"/>
    </location>
</feature>
<name>A0ABQ6NBY2_9STRA</name>
<feature type="transmembrane region" description="Helical" evidence="1">
    <location>
        <begin position="463"/>
        <end position="482"/>
    </location>
</feature>
<keyword evidence="1" id="KW-0472">Membrane</keyword>
<dbReference type="EMBL" id="BRYB01006603">
    <property type="protein sequence ID" value="GMI52856.1"/>
    <property type="molecule type" value="Genomic_DNA"/>
</dbReference>
<keyword evidence="3" id="KW-1185">Reference proteome</keyword>
<feature type="transmembrane region" description="Helical" evidence="1">
    <location>
        <begin position="438"/>
        <end position="457"/>
    </location>
</feature>